<dbReference type="PANTHER" id="PTHR30547:SF5">
    <property type="entry name" value="NUCLEASE YHCG-RELATED"/>
    <property type="match status" value="1"/>
</dbReference>
<organism evidence="3 4">
    <name type="scientific">Mycetohabitans endofungorum</name>
    <dbReference type="NCBI Taxonomy" id="417203"/>
    <lineage>
        <taxon>Bacteria</taxon>
        <taxon>Pseudomonadati</taxon>
        <taxon>Pseudomonadota</taxon>
        <taxon>Betaproteobacteria</taxon>
        <taxon>Burkholderiales</taxon>
        <taxon>Burkholderiaceae</taxon>
        <taxon>Mycetohabitans</taxon>
    </lineage>
</organism>
<sequence>MEQHGAERATYGQVLLTRLAEDLTGRFGRGFSRANLVSMRAFYPAWPPEQICQTLSGKSADAEKGQTPSGKSLSAASGTASPPQFAQLAACFGLPWSVYVRLLSVKSPAARAFYGSKALRQGWSVRQLDR</sequence>
<comment type="caution">
    <text evidence="3">The sequence shown here is derived from an EMBL/GenBank/DDBJ whole genome shotgun (WGS) entry which is preliminary data.</text>
</comment>
<feature type="compositionally biased region" description="Polar residues" evidence="1">
    <location>
        <begin position="66"/>
        <end position="80"/>
    </location>
</feature>
<feature type="domain" description="YhcG N-terminal" evidence="2">
    <location>
        <begin position="2"/>
        <end position="130"/>
    </location>
</feature>
<dbReference type="Proteomes" id="UP000243096">
    <property type="component" value="Unassembled WGS sequence"/>
</dbReference>
<dbReference type="InterPro" id="IPR041527">
    <property type="entry name" value="YhcG_N"/>
</dbReference>
<name>A0A2P5KAL9_9BURK</name>
<feature type="region of interest" description="Disordered" evidence="1">
    <location>
        <begin position="54"/>
        <end position="80"/>
    </location>
</feature>
<evidence type="ECO:0000313" key="4">
    <source>
        <dbReference type="Proteomes" id="UP000243096"/>
    </source>
</evidence>
<protein>
    <submittedName>
        <fullName evidence="3">Uncharacterized protein DUF1016</fullName>
    </submittedName>
</protein>
<dbReference type="EMBL" id="PRDW01000006">
    <property type="protein sequence ID" value="PPB83759.1"/>
    <property type="molecule type" value="Genomic_DNA"/>
</dbReference>
<dbReference type="Pfam" id="PF17761">
    <property type="entry name" value="DUF1016_N"/>
    <property type="match status" value="1"/>
</dbReference>
<keyword evidence="4" id="KW-1185">Reference proteome</keyword>
<reference evidence="3 4" key="1">
    <citation type="submission" date="2018-01" db="EMBL/GenBank/DDBJ databases">
        <title>Genomic Encyclopedia of Type Strains, Phase III (KMG-III): the genomes of soil and plant-associated and newly described type strains.</title>
        <authorList>
            <person name="Whitman W."/>
        </authorList>
    </citation>
    <scope>NUCLEOTIDE SEQUENCE [LARGE SCALE GENOMIC DNA]</scope>
    <source>
        <strain evidence="3 4">HKI456</strain>
    </source>
</reference>
<dbReference type="AlphaFoldDB" id="A0A2P5KAL9"/>
<dbReference type="InterPro" id="IPR053148">
    <property type="entry name" value="PD-DEXK-like_domain"/>
</dbReference>
<dbReference type="PANTHER" id="PTHR30547">
    <property type="entry name" value="UNCHARACTERIZED PROTEIN YHCG-RELATED"/>
    <property type="match status" value="1"/>
</dbReference>
<evidence type="ECO:0000313" key="3">
    <source>
        <dbReference type="EMBL" id="PPB83759.1"/>
    </source>
</evidence>
<evidence type="ECO:0000256" key="1">
    <source>
        <dbReference type="SAM" id="MobiDB-lite"/>
    </source>
</evidence>
<evidence type="ECO:0000259" key="2">
    <source>
        <dbReference type="Pfam" id="PF17761"/>
    </source>
</evidence>
<proteinExistence type="predicted"/>
<accession>A0A2P5KAL9</accession>
<gene>
    <name evidence="3" type="ORF">B0O95_106150</name>
</gene>